<evidence type="ECO:0000313" key="4">
    <source>
        <dbReference type="Proteomes" id="UP000586722"/>
    </source>
</evidence>
<keyword evidence="1" id="KW-0460">Magnesium</keyword>
<dbReference type="InterPro" id="IPR012184">
    <property type="entry name" value="Bifunc_Mopterin-bd"/>
</dbReference>
<feature type="domain" description="MobA-like NTP transferase" evidence="2">
    <location>
        <begin position="341"/>
        <end position="502"/>
    </location>
</feature>
<dbReference type="GO" id="GO:0016779">
    <property type="term" value="F:nucleotidyltransferase activity"/>
    <property type="evidence" value="ECO:0007669"/>
    <property type="project" value="UniProtKB-ARBA"/>
</dbReference>
<dbReference type="Proteomes" id="UP000586722">
    <property type="component" value="Unassembled WGS sequence"/>
</dbReference>
<dbReference type="Gene3D" id="3.90.550.10">
    <property type="entry name" value="Spore Coat Polysaccharide Biosynthesis Protein SpsA, Chain A"/>
    <property type="match status" value="1"/>
</dbReference>
<evidence type="ECO:0000313" key="3">
    <source>
        <dbReference type="EMBL" id="NBN79505.1"/>
    </source>
</evidence>
<dbReference type="CDD" id="cd03522">
    <property type="entry name" value="MoeA_like"/>
    <property type="match status" value="1"/>
</dbReference>
<dbReference type="EMBL" id="JAABLQ010000001">
    <property type="protein sequence ID" value="NBN79505.1"/>
    <property type="molecule type" value="Genomic_DNA"/>
</dbReference>
<dbReference type="PANTHER" id="PTHR43777:SF1">
    <property type="entry name" value="MOLYBDENUM COFACTOR CYTIDYLYLTRANSFERASE"/>
    <property type="match status" value="1"/>
</dbReference>
<gene>
    <name evidence="3" type="ORF">GWI72_14610</name>
</gene>
<dbReference type="Pfam" id="PF12804">
    <property type="entry name" value="NTP_transf_3"/>
    <property type="match status" value="1"/>
</dbReference>
<dbReference type="RefSeq" id="WP_161709034.1">
    <property type="nucleotide sequence ID" value="NZ_JAABLQ010000001.1"/>
</dbReference>
<comment type="caution">
    <text evidence="3">The sequence shown here is derived from an EMBL/GenBank/DDBJ whole genome shotgun (WGS) entry which is preliminary data.</text>
</comment>
<dbReference type="Gene3D" id="3.40.980.10">
    <property type="entry name" value="MoaB/Mog-like domain"/>
    <property type="match status" value="1"/>
</dbReference>
<organism evidence="3 4">
    <name type="scientific">Pannonibacter tanglangensis</name>
    <dbReference type="NCBI Taxonomy" id="2750084"/>
    <lineage>
        <taxon>Bacteria</taxon>
        <taxon>Pseudomonadati</taxon>
        <taxon>Pseudomonadota</taxon>
        <taxon>Alphaproteobacteria</taxon>
        <taxon>Hyphomicrobiales</taxon>
        <taxon>Stappiaceae</taxon>
        <taxon>Pannonibacter</taxon>
    </lineage>
</organism>
<dbReference type="InterPro" id="IPR036425">
    <property type="entry name" value="MoaB/Mog-like_dom_sf"/>
</dbReference>
<proteinExistence type="predicted"/>
<evidence type="ECO:0000256" key="1">
    <source>
        <dbReference type="ARBA" id="ARBA00022842"/>
    </source>
</evidence>
<name>A0A7X5F491_9HYPH</name>
<dbReference type="SUPFAM" id="SSF53218">
    <property type="entry name" value="Molybdenum cofactor biosynthesis proteins"/>
    <property type="match status" value="1"/>
</dbReference>
<dbReference type="SUPFAM" id="SSF53448">
    <property type="entry name" value="Nucleotide-diphospho-sugar transferases"/>
    <property type="match status" value="1"/>
</dbReference>
<dbReference type="AlphaFoldDB" id="A0A7X5F491"/>
<dbReference type="PANTHER" id="PTHR43777">
    <property type="entry name" value="MOLYBDENUM COFACTOR CYTIDYLYLTRANSFERASE"/>
    <property type="match status" value="1"/>
</dbReference>
<dbReference type="CDD" id="cd04182">
    <property type="entry name" value="GT_2_like_f"/>
    <property type="match status" value="1"/>
</dbReference>
<dbReference type="InterPro" id="IPR029044">
    <property type="entry name" value="Nucleotide-diphossugar_trans"/>
</dbReference>
<sequence>MRFGPVALEEAEGAVLAHSLQTATGVLRKGHVLGAADLARLAGEGVTTLVVARLAPDDVAEDDAALALASAVAGYGISRDQPFTGRVNLYATGNGVLLCDREAINRFNRVDPAITLATLPACQAVETGRMVATVKIIPLAVPGRHVAAAADVARGCVRLAPYRARPVGLVATRLPHLKPATMDKTRRVLADRLAPMGGALLPEIRTAHTADAVAEGLRQQLAAGAGLVVLFGASAVVDVEDVLPAAIRLAGGELHHFGMPVDPGNLLLLGEVGGVPVLGAPGCARSPKENGFDWILQRLMADIPVTAEDITGLGVGGLLMEITSRPQLRAQPAGTAGRHGAIVLAAGRSSRMEGGNKLLARLNGKTLVAHALDAACDSAAGPVVLVTGHMAERVAAEAAGRDVVVQHNPDFATGMASSIRAGLAALPAGLDGVVILLGDMPGVDAAMVDRLIRAHDRSRRHLIVVATAEGKRGNPVLFDSAFLEALKGLEGDVGARHLIAREGETVVEVELGAAARLDLDTRDALTAAGGEMNGD</sequence>
<dbReference type="InterPro" id="IPR025877">
    <property type="entry name" value="MobA-like_NTP_Trfase"/>
</dbReference>
<dbReference type="PIRSF" id="PIRSF036626">
    <property type="entry name" value="MPTBd_MobAlike"/>
    <property type="match status" value="1"/>
</dbReference>
<reference evidence="4" key="1">
    <citation type="submission" date="2020-01" db="EMBL/GenBank/DDBJ databases">
        <authorList>
            <person name="Fang Y."/>
            <person name="Sun R."/>
            <person name="Nie L."/>
            <person name="He J."/>
            <person name="Hao L."/>
            <person name="Wang L."/>
            <person name="Su S."/>
            <person name="Lv E."/>
            <person name="Zhang Z."/>
            <person name="Xie R."/>
            <person name="Liu H."/>
        </authorList>
    </citation>
    <scope>NUCLEOTIDE SEQUENCE [LARGE SCALE GENOMIC DNA]</scope>
    <source>
        <strain evidence="4">XCT-53</strain>
    </source>
</reference>
<protein>
    <submittedName>
        <fullName evidence="3">NTP transferase domain-containing protein</fullName>
    </submittedName>
</protein>
<evidence type="ECO:0000259" key="2">
    <source>
        <dbReference type="Pfam" id="PF12804"/>
    </source>
</evidence>
<keyword evidence="3" id="KW-0808">Transferase</keyword>
<keyword evidence="4" id="KW-1185">Reference proteome</keyword>
<accession>A0A7X5F491</accession>